<dbReference type="PROSITE" id="PS51257">
    <property type="entry name" value="PROKAR_LIPOPROTEIN"/>
    <property type="match status" value="1"/>
</dbReference>
<evidence type="ECO:0008006" key="3">
    <source>
        <dbReference type="Google" id="ProtNLM"/>
    </source>
</evidence>
<accession>A0A6J4ISW8</accession>
<dbReference type="InterPro" id="IPR025401">
    <property type="entry name" value="DUF4374"/>
</dbReference>
<gene>
    <name evidence="2" type="ORF">AVDCRST_MAG95-2315</name>
</gene>
<proteinExistence type="predicted"/>
<feature type="signal peptide" evidence="1">
    <location>
        <begin position="1"/>
        <end position="27"/>
    </location>
</feature>
<dbReference type="EMBL" id="CADCTJ010000719">
    <property type="protein sequence ID" value="CAA9261126.1"/>
    <property type="molecule type" value="Genomic_DNA"/>
</dbReference>
<dbReference type="Pfam" id="PF14298">
    <property type="entry name" value="DUF4374"/>
    <property type="match status" value="1"/>
</dbReference>
<evidence type="ECO:0000256" key="1">
    <source>
        <dbReference type="SAM" id="SignalP"/>
    </source>
</evidence>
<reference evidence="2" key="1">
    <citation type="submission" date="2020-02" db="EMBL/GenBank/DDBJ databases">
        <authorList>
            <person name="Meier V. D."/>
        </authorList>
    </citation>
    <scope>NUCLEOTIDE SEQUENCE</scope>
    <source>
        <strain evidence="2">AVDCRST_MAG95</strain>
    </source>
</reference>
<protein>
    <recommendedName>
        <fullName evidence="3">DUF4374 domain-containing protein</fullName>
    </recommendedName>
</protein>
<dbReference type="SUPFAM" id="SSF75011">
    <property type="entry name" value="3-carboxy-cis,cis-mucoante lactonizing enzyme"/>
    <property type="match status" value="1"/>
</dbReference>
<dbReference type="AlphaFoldDB" id="A0A6J4ISW8"/>
<feature type="chain" id="PRO_5026793215" description="DUF4374 domain-containing protein" evidence="1">
    <location>
        <begin position="28"/>
        <end position="407"/>
    </location>
</feature>
<evidence type="ECO:0000313" key="2">
    <source>
        <dbReference type="EMBL" id="CAA9261126.1"/>
    </source>
</evidence>
<keyword evidence="1" id="KW-0732">Signal</keyword>
<sequence>MFSIKQARKLTLSVLGLGAALTFTSCSEDDTKINPDTQQENQFVMSLAIQGSDNSFTYYTVPFDDVMSGSLSAQGKGIEQPGYFDFTQIGNTIYSIGGLDDVSVVGISKTETGELKQLGNISFANSLSDIIQADANTLVAVEMSATSNMVKFHTINANSVTVTGTKQHLVSDLTNLTAPSYSGMRISGNQLFLSYYISDPTTFATPHTDEAQVAVYSYPGLEFQKVITDTRTGPIGGFNTKTGLIKDEQGNIYALSNSNPANGYSQTTKKGGILRIANGQTTFDPNYFFDVEAVTSGKNISHLKYLGNGKALAEINVEANASQARWSDGPLKTAIVDLTAKTITYINGLQQHDGIGRRLAALQDGNFVYMAIPESNGIYIYKIDTQNHTAIKGAEVQANFVAGFSKL</sequence>
<name>A0A6J4ISW8_9BACT</name>
<organism evidence="2">
    <name type="scientific">uncultured Adhaeribacter sp</name>
    <dbReference type="NCBI Taxonomy" id="448109"/>
    <lineage>
        <taxon>Bacteria</taxon>
        <taxon>Pseudomonadati</taxon>
        <taxon>Bacteroidota</taxon>
        <taxon>Cytophagia</taxon>
        <taxon>Cytophagales</taxon>
        <taxon>Hymenobacteraceae</taxon>
        <taxon>Adhaeribacter</taxon>
        <taxon>environmental samples</taxon>
    </lineage>
</organism>